<organism evidence="10 11">
    <name type="scientific">Volvox africanus</name>
    <dbReference type="NCBI Taxonomy" id="51714"/>
    <lineage>
        <taxon>Eukaryota</taxon>
        <taxon>Viridiplantae</taxon>
        <taxon>Chlorophyta</taxon>
        <taxon>core chlorophytes</taxon>
        <taxon>Chlorophyceae</taxon>
        <taxon>CS clade</taxon>
        <taxon>Chlamydomonadales</taxon>
        <taxon>Volvocaceae</taxon>
        <taxon>Volvox</taxon>
    </lineage>
</organism>
<dbReference type="InterPro" id="IPR000253">
    <property type="entry name" value="FHA_dom"/>
</dbReference>
<evidence type="ECO:0000256" key="6">
    <source>
        <dbReference type="PROSITE-ProRule" id="PRU00175"/>
    </source>
</evidence>
<feature type="domain" description="FHA" evidence="8">
    <location>
        <begin position="23"/>
        <end position="73"/>
    </location>
</feature>
<gene>
    <name evidence="10" type="ORF">Vafri_4042</name>
</gene>
<dbReference type="GO" id="GO:0005634">
    <property type="term" value="C:nucleus"/>
    <property type="evidence" value="ECO:0007669"/>
    <property type="project" value="TreeGrafter"/>
</dbReference>
<keyword evidence="11" id="KW-1185">Reference proteome</keyword>
<evidence type="ECO:0000259" key="9">
    <source>
        <dbReference type="PROSITE" id="PS50089"/>
    </source>
</evidence>
<dbReference type="EMBL" id="BNCO01000004">
    <property type="protein sequence ID" value="GIL47153.1"/>
    <property type="molecule type" value="Genomic_DNA"/>
</dbReference>
<dbReference type="SMART" id="SM00240">
    <property type="entry name" value="FHA"/>
    <property type="match status" value="1"/>
</dbReference>
<dbReference type="Pfam" id="PF00498">
    <property type="entry name" value="FHA"/>
    <property type="match status" value="1"/>
</dbReference>
<evidence type="ECO:0000256" key="1">
    <source>
        <dbReference type="ARBA" id="ARBA00005797"/>
    </source>
</evidence>
<proteinExistence type="inferred from homology"/>
<protein>
    <recommendedName>
        <fullName evidence="2">E3 ubiquitin-protein ligase CHFR</fullName>
    </recommendedName>
</protein>
<dbReference type="InterPro" id="IPR008984">
    <property type="entry name" value="SMAD_FHA_dom_sf"/>
</dbReference>
<name>A0A8J4AST5_9CHLO</name>
<dbReference type="InterPro" id="IPR052256">
    <property type="entry name" value="E3_ubiquitin-ligase_CHFR"/>
</dbReference>
<evidence type="ECO:0000313" key="10">
    <source>
        <dbReference type="EMBL" id="GIL47153.1"/>
    </source>
</evidence>
<dbReference type="GO" id="GO:0008270">
    <property type="term" value="F:zinc ion binding"/>
    <property type="evidence" value="ECO:0007669"/>
    <property type="project" value="UniProtKB-KW"/>
</dbReference>
<evidence type="ECO:0000256" key="5">
    <source>
        <dbReference type="ARBA" id="ARBA00022833"/>
    </source>
</evidence>
<dbReference type="Pfam" id="PF13923">
    <property type="entry name" value="zf-C3HC4_2"/>
    <property type="match status" value="1"/>
</dbReference>
<evidence type="ECO:0000259" key="8">
    <source>
        <dbReference type="PROSITE" id="PS50006"/>
    </source>
</evidence>
<keyword evidence="5" id="KW-0862">Zinc</keyword>
<dbReference type="SUPFAM" id="SSF49879">
    <property type="entry name" value="SMAD/FHA domain"/>
    <property type="match status" value="1"/>
</dbReference>
<dbReference type="Gene3D" id="3.30.40.10">
    <property type="entry name" value="Zinc/RING finger domain, C3HC4 (zinc finger)"/>
    <property type="match status" value="1"/>
</dbReference>
<evidence type="ECO:0000313" key="11">
    <source>
        <dbReference type="Proteomes" id="UP000747399"/>
    </source>
</evidence>
<feature type="compositionally biased region" description="Basic and acidic residues" evidence="7">
    <location>
        <begin position="155"/>
        <end position="164"/>
    </location>
</feature>
<keyword evidence="4 6" id="KW-0863">Zinc-finger</keyword>
<dbReference type="InterPro" id="IPR013083">
    <property type="entry name" value="Znf_RING/FYVE/PHD"/>
</dbReference>
<evidence type="ECO:0000256" key="4">
    <source>
        <dbReference type="ARBA" id="ARBA00022771"/>
    </source>
</evidence>
<dbReference type="Proteomes" id="UP000747399">
    <property type="component" value="Unassembled WGS sequence"/>
</dbReference>
<dbReference type="AlphaFoldDB" id="A0A8J4AST5"/>
<keyword evidence="3" id="KW-0479">Metal-binding</keyword>
<comment type="caution">
    <text evidence="10">The sequence shown here is derived from an EMBL/GenBank/DDBJ whole genome shotgun (WGS) entry which is preliminary data.</text>
</comment>
<feature type="region of interest" description="Disordered" evidence="7">
    <location>
        <begin position="155"/>
        <end position="176"/>
    </location>
</feature>
<dbReference type="PROSITE" id="PS00518">
    <property type="entry name" value="ZF_RING_1"/>
    <property type="match status" value="1"/>
</dbReference>
<comment type="similarity">
    <text evidence="1">Belongs to the CHFR family.</text>
</comment>
<dbReference type="PANTHER" id="PTHR16079">
    <property type="entry name" value="UBIQUITIN LIGASE PROTEIN CHFR"/>
    <property type="match status" value="1"/>
</dbReference>
<reference evidence="10" key="1">
    <citation type="journal article" date="2021" name="Proc. Natl. Acad. Sci. U.S.A.">
        <title>Three genomes in the algal genus Volvox reveal the fate of a haploid sex-determining region after a transition to homothallism.</title>
        <authorList>
            <person name="Yamamoto K."/>
            <person name="Hamaji T."/>
            <person name="Kawai-Toyooka H."/>
            <person name="Matsuzaki R."/>
            <person name="Takahashi F."/>
            <person name="Nishimura Y."/>
            <person name="Kawachi M."/>
            <person name="Noguchi H."/>
            <person name="Minakuchi Y."/>
            <person name="Umen J.G."/>
            <person name="Toyoda A."/>
            <person name="Nozaki H."/>
        </authorList>
    </citation>
    <scope>NUCLEOTIDE SEQUENCE</scope>
    <source>
        <strain evidence="10">NIES-3780</strain>
    </source>
</reference>
<dbReference type="PROSITE" id="PS50006">
    <property type="entry name" value="FHA_DOMAIN"/>
    <property type="match status" value="1"/>
</dbReference>
<dbReference type="SMART" id="SM00184">
    <property type="entry name" value="RING"/>
    <property type="match status" value="1"/>
</dbReference>
<dbReference type="Gene3D" id="2.60.200.20">
    <property type="match status" value="1"/>
</dbReference>
<dbReference type="SUPFAM" id="SSF57850">
    <property type="entry name" value="RING/U-box"/>
    <property type="match status" value="1"/>
</dbReference>
<dbReference type="InterPro" id="IPR001841">
    <property type="entry name" value="Znf_RING"/>
</dbReference>
<dbReference type="InterPro" id="IPR017907">
    <property type="entry name" value="Znf_RING_CS"/>
</dbReference>
<dbReference type="PANTHER" id="PTHR16079:SF4">
    <property type="entry name" value="E3 UBIQUITIN-PROTEIN LIGASE CHFR"/>
    <property type="match status" value="1"/>
</dbReference>
<feature type="domain" description="RING-type" evidence="9">
    <location>
        <begin position="202"/>
        <end position="240"/>
    </location>
</feature>
<dbReference type="GO" id="GO:0006511">
    <property type="term" value="P:ubiquitin-dependent protein catabolic process"/>
    <property type="evidence" value="ECO:0007669"/>
    <property type="project" value="TreeGrafter"/>
</dbReference>
<accession>A0A8J4AST5</accession>
<dbReference type="CDD" id="cd00060">
    <property type="entry name" value="FHA"/>
    <property type="match status" value="1"/>
</dbReference>
<dbReference type="PROSITE" id="PS50089">
    <property type="entry name" value="ZF_RING_2"/>
    <property type="match status" value="1"/>
</dbReference>
<evidence type="ECO:0000256" key="7">
    <source>
        <dbReference type="SAM" id="MobiDB-lite"/>
    </source>
</evidence>
<evidence type="ECO:0000256" key="2">
    <source>
        <dbReference type="ARBA" id="ARBA00017908"/>
    </source>
</evidence>
<dbReference type="GO" id="GO:0004842">
    <property type="term" value="F:ubiquitin-protein transferase activity"/>
    <property type="evidence" value="ECO:0007669"/>
    <property type="project" value="TreeGrafter"/>
</dbReference>
<sequence length="364" mass="39686">MIKGVNRPSIFYDLVGLAHGGLVSVGRESDSTIRLDCPEVPFLLSRKHARICVQPDGSLVLRDLNSTNGTYVSRDGEFLRRLRPDETWELKRGDLIGFGGPETIVARSEAPDITVPNPFLFRYTPLDDDSESANNSSAEPQALVTIAGQARSRKYSEIDQRDHEDMDCEEASTSSHDKECKKPKTVVTAKDIAALLANHLTCSICHDWLAGAHALTCGHMFCGICLASWLTQKQSCPECRKPTAGVPVRCRNVDNSISDILSQNLVSPSSKRERRRKELAWNEVGEGVLETWTTAMQQRRQQAVDTAAQHLSSLTGQPTGQAAVNHVAQAVAAAQHFRTSEHGGAVNAARRVNGGVGAAPRQGR</sequence>
<evidence type="ECO:0000256" key="3">
    <source>
        <dbReference type="ARBA" id="ARBA00022723"/>
    </source>
</evidence>
<dbReference type="GO" id="GO:0016567">
    <property type="term" value="P:protein ubiquitination"/>
    <property type="evidence" value="ECO:0007669"/>
    <property type="project" value="TreeGrafter"/>
</dbReference>